<evidence type="ECO:0000313" key="2">
    <source>
        <dbReference type="Proteomes" id="UP000677918"/>
    </source>
</evidence>
<name>A0A8J4GZW8_9BACL</name>
<accession>A0A8J4GZW8</accession>
<organism evidence="1 2">
    <name type="scientific">Xylanibacillus composti</name>
    <dbReference type="NCBI Taxonomy" id="1572762"/>
    <lineage>
        <taxon>Bacteria</taxon>
        <taxon>Bacillati</taxon>
        <taxon>Bacillota</taxon>
        <taxon>Bacilli</taxon>
        <taxon>Bacillales</taxon>
        <taxon>Paenibacillaceae</taxon>
        <taxon>Xylanibacillus</taxon>
    </lineage>
</organism>
<evidence type="ECO:0008006" key="3">
    <source>
        <dbReference type="Google" id="ProtNLM"/>
    </source>
</evidence>
<gene>
    <name evidence="1" type="ORF">XYCOK13_11360</name>
</gene>
<dbReference type="RefSeq" id="WP_213410919.1">
    <property type="nucleotide sequence ID" value="NZ_BOVK01000014.1"/>
</dbReference>
<protein>
    <recommendedName>
        <fullName evidence="3">YgiT-type zinc finger protein</fullName>
    </recommendedName>
</protein>
<dbReference type="EMBL" id="BOVK01000014">
    <property type="protein sequence ID" value="GIQ68312.1"/>
    <property type="molecule type" value="Genomic_DNA"/>
</dbReference>
<proteinExistence type="predicted"/>
<reference evidence="1" key="1">
    <citation type="submission" date="2021-04" db="EMBL/GenBank/DDBJ databases">
        <title>Draft genome sequence of Xylanibacillus composti strain K13.</title>
        <authorList>
            <person name="Uke A."/>
            <person name="Chhe C."/>
            <person name="Baramee S."/>
            <person name="Kosugi A."/>
        </authorList>
    </citation>
    <scope>NUCLEOTIDE SEQUENCE</scope>
    <source>
        <strain evidence="1">K13</strain>
    </source>
</reference>
<comment type="caution">
    <text evidence="1">The sequence shown here is derived from an EMBL/GenBank/DDBJ whole genome shotgun (WGS) entry which is preliminary data.</text>
</comment>
<keyword evidence="2" id="KW-1185">Reference proteome</keyword>
<sequence>MFKTCTCGKEMNVRLRTVIYTNKVSITNVPVLCCEDCTSSEVVPEIKNDLKYLIKQLGNQPELQELDFGESNEFAYMLGMATRKELSHRAIDDLVQDRINQLLDLLILASSLDDQTWTKDIERRLVQISELTFST</sequence>
<dbReference type="AlphaFoldDB" id="A0A8J4GZW8"/>
<dbReference type="Proteomes" id="UP000677918">
    <property type="component" value="Unassembled WGS sequence"/>
</dbReference>
<evidence type="ECO:0000313" key="1">
    <source>
        <dbReference type="EMBL" id="GIQ68312.1"/>
    </source>
</evidence>